<keyword evidence="2" id="KW-0812">Transmembrane</keyword>
<evidence type="ECO:0000313" key="3">
    <source>
        <dbReference type="EMBL" id="KAL3858165.1"/>
    </source>
</evidence>
<protein>
    <submittedName>
        <fullName evidence="3">Uncharacterized protein</fullName>
    </submittedName>
</protein>
<evidence type="ECO:0000256" key="1">
    <source>
        <dbReference type="SAM" id="MobiDB-lite"/>
    </source>
</evidence>
<accession>A0ABD3V9J2</accession>
<evidence type="ECO:0000313" key="4">
    <source>
        <dbReference type="EMBL" id="KAL3858171.1"/>
    </source>
</evidence>
<keyword evidence="5" id="KW-1185">Reference proteome</keyword>
<keyword evidence="2" id="KW-0472">Membrane</keyword>
<evidence type="ECO:0000256" key="2">
    <source>
        <dbReference type="SAM" id="Phobius"/>
    </source>
</evidence>
<dbReference type="AlphaFoldDB" id="A0ABD3V9J2"/>
<dbReference type="EMBL" id="JBJQND010000013">
    <property type="protein sequence ID" value="KAL3858171.1"/>
    <property type="molecule type" value="Genomic_DNA"/>
</dbReference>
<dbReference type="EMBL" id="JBJQND010000013">
    <property type="protein sequence ID" value="KAL3858165.1"/>
    <property type="molecule type" value="Genomic_DNA"/>
</dbReference>
<comment type="caution">
    <text evidence="3">The sequence shown here is derived from an EMBL/GenBank/DDBJ whole genome shotgun (WGS) entry which is preliminary data.</text>
</comment>
<name>A0ABD3V9J2_SINWO</name>
<evidence type="ECO:0000313" key="5">
    <source>
        <dbReference type="Proteomes" id="UP001634394"/>
    </source>
</evidence>
<proteinExistence type="predicted"/>
<gene>
    <name evidence="3" type="ORF">ACJMK2_012770</name>
    <name evidence="4" type="ORF">ACJMK2_012776</name>
</gene>
<keyword evidence="2" id="KW-1133">Transmembrane helix</keyword>
<feature type="transmembrane region" description="Helical" evidence="2">
    <location>
        <begin position="21"/>
        <end position="44"/>
    </location>
</feature>
<sequence>MSPRGSKFAPRSAHHWLLPRKAILCLFFLGLLLMIIGCVLVAIGSLRALTMIGSNLLPLGFILLIICLVVSLYAYCIYYVRDSEAQTTEQVIIVNKEAADGDVIPTYAVIDKKSQGSMLRNGKLGSTSPKKHVSMAPDVNHVGETLTADQMGGTYIASSDNPMFAESPYPKQITLASKTSSEYSVPRSTQVHPADSKIYQPSSYRIEPQTPTPYSSLRSKPPSGKPHQGSMYQSTSSSQSQLGHVYQQAQSSVHPEQIYQTEQGNTGEMYQSGYMFQLGQKPHGYVYQSAPSPSQHIQRYRDESQTVQDMSYHTSVKAQPQLSQFPFRRHSDDDYDNVGDMVSIMQQQSYHPPAYQTFHSQGKEHTNPMYDEPPLPQPLVYPSARRPMTFEQISSSKVSIYDNVLMGFKQEVD</sequence>
<reference evidence="3 5" key="1">
    <citation type="submission" date="2024-11" db="EMBL/GenBank/DDBJ databases">
        <title>Chromosome-level genome assembly of the freshwater bivalve Anodonta woodiana.</title>
        <authorList>
            <person name="Chen X."/>
        </authorList>
    </citation>
    <scope>NUCLEOTIDE SEQUENCE [LARGE SCALE GENOMIC DNA]</scope>
    <source>
        <strain evidence="3">MN2024</strain>
        <tissue evidence="3">Gills</tissue>
    </source>
</reference>
<feature type="transmembrane region" description="Helical" evidence="2">
    <location>
        <begin position="56"/>
        <end position="80"/>
    </location>
</feature>
<feature type="compositionally biased region" description="Polar residues" evidence="1">
    <location>
        <begin position="179"/>
        <end position="191"/>
    </location>
</feature>
<organism evidence="3 5">
    <name type="scientific">Sinanodonta woodiana</name>
    <name type="common">Chinese pond mussel</name>
    <name type="synonym">Anodonta woodiana</name>
    <dbReference type="NCBI Taxonomy" id="1069815"/>
    <lineage>
        <taxon>Eukaryota</taxon>
        <taxon>Metazoa</taxon>
        <taxon>Spiralia</taxon>
        <taxon>Lophotrochozoa</taxon>
        <taxon>Mollusca</taxon>
        <taxon>Bivalvia</taxon>
        <taxon>Autobranchia</taxon>
        <taxon>Heteroconchia</taxon>
        <taxon>Palaeoheterodonta</taxon>
        <taxon>Unionida</taxon>
        <taxon>Unionoidea</taxon>
        <taxon>Unionidae</taxon>
        <taxon>Unioninae</taxon>
        <taxon>Sinanodonta</taxon>
    </lineage>
</organism>
<feature type="region of interest" description="Disordered" evidence="1">
    <location>
        <begin position="179"/>
        <end position="243"/>
    </location>
</feature>
<dbReference type="Proteomes" id="UP001634394">
    <property type="component" value="Unassembled WGS sequence"/>
</dbReference>
<feature type="compositionally biased region" description="Low complexity" evidence="1">
    <location>
        <begin position="228"/>
        <end position="241"/>
    </location>
</feature>